<comment type="subcellular location">
    <subcellularLocation>
        <location evidence="1">Cell inner membrane</location>
        <topology evidence="1">Multi-pass membrane protein</topology>
    </subcellularLocation>
</comment>
<keyword evidence="5 10" id="KW-0812">Transmembrane</keyword>
<evidence type="ECO:0000256" key="6">
    <source>
        <dbReference type="ARBA" id="ARBA00022989"/>
    </source>
</evidence>
<dbReference type="InterPro" id="IPR050222">
    <property type="entry name" value="MATE_MdtK"/>
</dbReference>
<dbReference type="Pfam" id="PF01554">
    <property type="entry name" value="MatE"/>
    <property type="match status" value="2"/>
</dbReference>
<feature type="transmembrane region" description="Helical" evidence="10">
    <location>
        <begin position="433"/>
        <end position="457"/>
    </location>
</feature>
<feature type="transmembrane region" description="Helical" evidence="10">
    <location>
        <begin position="134"/>
        <end position="155"/>
    </location>
</feature>
<name>A0ABN0U207_9BURK</name>
<evidence type="ECO:0000256" key="7">
    <source>
        <dbReference type="ARBA" id="ARBA00023065"/>
    </source>
</evidence>
<dbReference type="PANTHER" id="PTHR43298:SF2">
    <property type="entry name" value="FMN_FAD EXPORTER YEEO-RELATED"/>
    <property type="match status" value="1"/>
</dbReference>
<feature type="transmembrane region" description="Helical" evidence="10">
    <location>
        <begin position="281"/>
        <end position="308"/>
    </location>
</feature>
<evidence type="ECO:0000256" key="9">
    <source>
        <dbReference type="ARBA" id="ARBA00031636"/>
    </source>
</evidence>
<dbReference type="EMBL" id="BAAAFN010000015">
    <property type="protein sequence ID" value="GAA0236002.1"/>
    <property type="molecule type" value="Genomic_DNA"/>
</dbReference>
<dbReference type="Proteomes" id="UP001501176">
    <property type="component" value="Unassembled WGS sequence"/>
</dbReference>
<dbReference type="NCBIfam" id="TIGR00797">
    <property type="entry name" value="matE"/>
    <property type="match status" value="1"/>
</dbReference>
<organism evidence="11 12">
    <name type="scientific">Castellaniella daejeonensis</name>
    <dbReference type="NCBI Taxonomy" id="659013"/>
    <lineage>
        <taxon>Bacteria</taxon>
        <taxon>Pseudomonadati</taxon>
        <taxon>Pseudomonadota</taxon>
        <taxon>Betaproteobacteria</taxon>
        <taxon>Burkholderiales</taxon>
        <taxon>Alcaligenaceae</taxon>
        <taxon>Castellaniella</taxon>
    </lineage>
</organism>
<dbReference type="RefSeq" id="WP_325127405.1">
    <property type="nucleotide sequence ID" value="NZ_BAAAFN010000015.1"/>
</dbReference>
<keyword evidence="12" id="KW-1185">Reference proteome</keyword>
<feature type="transmembrane region" description="Helical" evidence="10">
    <location>
        <begin position="25"/>
        <end position="46"/>
    </location>
</feature>
<feature type="transmembrane region" description="Helical" evidence="10">
    <location>
        <begin position="58"/>
        <end position="79"/>
    </location>
</feature>
<comment type="caution">
    <text evidence="11">The sequence shown here is derived from an EMBL/GenBank/DDBJ whole genome shotgun (WGS) entry which is preliminary data.</text>
</comment>
<reference evidence="11 12" key="1">
    <citation type="journal article" date="2019" name="Int. J. Syst. Evol. Microbiol.">
        <title>The Global Catalogue of Microorganisms (GCM) 10K type strain sequencing project: providing services to taxonomists for standard genome sequencing and annotation.</title>
        <authorList>
            <consortium name="The Broad Institute Genomics Platform"/>
            <consortium name="The Broad Institute Genome Sequencing Center for Infectious Disease"/>
            <person name="Wu L."/>
            <person name="Ma J."/>
        </authorList>
    </citation>
    <scope>NUCLEOTIDE SEQUENCE [LARGE SCALE GENOMIC DNA]</scope>
    <source>
        <strain evidence="11 12">JCM 16240</strain>
    </source>
</reference>
<gene>
    <name evidence="11" type="ORF">GCM10009125_26210</name>
</gene>
<feature type="transmembrane region" description="Helical" evidence="10">
    <location>
        <begin position="246"/>
        <end position="269"/>
    </location>
</feature>
<feature type="transmembrane region" description="Helical" evidence="10">
    <location>
        <begin position="353"/>
        <end position="372"/>
    </location>
</feature>
<feature type="transmembrane region" description="Helical" evidence="10">
    <location>
        <begin position="193"/>
        <end position="219"/>
    </location>
</feature>
<evidence type="ECO:0000313" key="11">
    <source>
        <dbReference type="EMBL" id="GAA0236002.1"/>
    </source>
</evidence>
<keyword evidence="7" id="KW-0406">Ion transport</keyword>
<protein>
    <recommendedName>
        <fullName evidence="9">Multidrug-efflux transporter</fullName>
    </recommendedName>
</protein>
<evidence type="ECO:0000313" key="12">
    <source>
        <dbReference type="Proteomes" id="UP001501176"/>
    </source>
</evidence>
<proteinExistence type="predicted"/>
<dbReference type="InterPro" id="IPR048279">
    <property type="entry name" value="MdtK-like"/>
</dbReference>
<feature type="transmembrane region" description="Helical" evidence="10">
    <location>
        <begin position="99"/>
        <end position="122"/>
    </location>
</feature>
<evidence type="ECO:0000256" key="1">
    <source>
        <dbReference type="ARBA" id="ARBA00004429"/>
    </source>
</evidence>
<dbReference type="PIRSF" id="PIRSF006603">
    <property type="entry name" value="DinF"/>
    <property type="match status" value="1"/>
</dbReference>
<keyword evidence="8 10" id="KW-0472">Membrane</keyword>
<accession>A0ABN0U207</accession>
<sequence>MTDAPPAGRPAAAPWRTILRQSWPILVSSWAGIVFAVLDTAMVGHASAADLQAMSLGASIYITIFVGLMGVVHALIPIIAQHFGAGRLEEAGRAWGQGIWLALTLSALGGACLLFPDAWLSLSGDVEPEVRRRVAGYLVALALALPSALLFRTIYATSTAISQTREVMAINVGSIAFKLLFNVWFIFGGLGLPAMGAVGAGIATLVVDWMMLAAGLWMIRHRQAFRALSLRLGWPRWADQKELLRLGLPMGGSYLIEVCAFSFMALLIARDGLYVSGAQQILANLVALAYMLPMSLSLATASLTAQAVGARDPALARRTGLNGIGLAALGALLTGAILIAGREAIVRAYTDEIQVAAIALTLLQIAPWFHFWDAMHCIGAYILRAYKIAMVPLILQVTALTGLGLVGGWWLGYGPAAGSLAPVAHRLMPGAPVGAATMWIMAMFGLLLSALMLFAWYGRVLRQQARGA</sequence>
<keyword evidence="6 10" id="KW-1133">Transmembrane helix</keyword>
<keyword evidence="3" id="KW-0050">Antiport</keyword>
<evidence type="ECO:0000256" key="10">
    <source>
        <dbReference type="SAM" id="Phobius"/>
    </source>
</evidence>
<evidence type="ECO:0000256" key="8">
    <source>
        <dbReference type="ARBA" id="ARBA00023136"/>
    </source>
</evidence>
<keyword evidence="2" id="KW-0813">Transport</keyword>
<feature type="transmembrane region" description="Helical" evidence="10">
    <location>
        <begin position="393"/>
        <end position="413"/>
    </location>
</feature>
<evidence type="ECO:0000256" key="5">
    <source>
        <dbReference type="ARBA" id="ARBA00022692"/>
    </source>
</evidence>
<dbReference type="PANTHER" id="PTHR43298">
    <property type="entry name" value="MULTIDRUG RESISTANCE PROTEIN NORM-RELATED"/>
    <property type="match status" value="1"/>
</dbReference>
<feature type="transmembrane region" description="Helical" evidence="10">
    <location>
        <begin position="167"/>
        <end position="187"/>
    </location>
</feature>
<keyword evidence="4" id="KW-1003">Cell membrane</keyword>
<evidence type="ECO:0000256" key="2">
    <source>
        <dbReference type="ARBA" id="ARBA00022448"/>
    </source>
</evidence>
<dbReference type="InterPro" id="IPR002528">
    <property type="entry name" value="MATE_fam"/>
</dbReference>
<evidence type="ECO:0000256" key="4">
    <source>
        <dbReference type="ARBA" id="ARBA00022475"/>
    </source>
</evidence>
<feature type="transmembrane region" description="Helical" evidence="10">
    <location>
        <begin position="320"/>
        <end position="341"/>
    </location>
</feature>
<evidence type="ECO:0000256" key="3">
    <source>
        <dbReference type="ARBA" id="ARBA00022449"/>
    </source>
</evidence>